<evidence type="ECO:0000313" key="2">
    <source>
        <dbReference type="EMBL" id="KVI02292.1"/>
    </source>
</evidence>
<reference evidence="2 3" key="1">
    <citation type="journal article" date="2016" name="Sci. Rep.">
        <title>The genome sequence of the outbreeding globe artichoke constructed de novo incorporating a phase-aware low-pass sequencing strategy of F1 progeny.</title>
        <authorList>
            <person name="Scaglione D."/>
            <person name="Reyes-Chin-Wo S."/>
            <person name="Acquadro A."/>
            <person name="Froenicke L."/>
            <person name="Portis E."/>
            <person name="Beitel C."/>
            <person name="Tirone M."/>
            <person name="Mauro R."/>
            <person name="Lo Monaco A."/>
            <person name="Mauromicale G."/>
            <person name="Faccioli P."/>
            <person name="Cattivelli L."/>
            <person name="Rieseberg L."/>
            <person name="Michelmore R."/>
            <person name="Lanteri S."/>
        </authorList>
    </citation>
    <scope>NUCLEOTIDE SEQUENCE [LARGE SCALE GENOMIC DNA]</scope>
    <source>
        <strain evidence="2">2C</strain>
    </source>
</reference>
<feature type="compositionally biased region" description="Polar residues" evidence="1">
    <location>
        <begin position="42"/>
        <end position="52"/>
    </location>
</feature>
<protein>
    <submittedName>
        <fullName evidence="2">Uncharacterized protein</fullName>
    </submittedName>
</protein>
<organism evidence="2 3">
    <name type="scientific">Cynara cardunculus var. scolymus</name>
    <name type="common">Globe artichoke</name>
    <name type="synonym">Cynara scolymus</name>
    <dbReference type="NCBI Taxonomy" id="59895"/>
    <lineage>
        <taxon>Eukaryota</taxon>
        <taxon>Viridiplantae</taxon>
        <taxon>Streptophyta</taxon>
        <taxon>Embryophyta</taxon>
        <taxon>Tracheophyta</taxon>
        <taxon>Spermatophyta</taxon>
        <taxon>Magnoliopsida</taxon>
        <taxon>eudicotyledons</taxon>
        <taxon>Gunneridae</taxon>
        <taxon>Pentapetalae</taxon>
        <taxon>asterids</taxon>
        <taxon>campanulids</taxon>
        <taxon>Asterales</taxon>
        <taxon>Asteraceae</taxon>
        <taxon>Carduoideae</taxon>
        <taxon>Cardueae</taxon>
        <taxon>Carduinae</taxon>
        <taxon>Cynara</taxon>
    </lineage>
</organism>
<accession>A0A103Y4C5</accession>
<comment type="caution">
    <text evidence="2">The sequence shown here is derived from an EMBL/GenBank/DDBJ whole genome shotgun (WGS) entry which is preliminary data.</text>
</comment>
<dbReference type="Gramene" id="KVI02292">
    <property type="protein sequence ID" value="KVI02292"/>
    <property type="gene ID" value="Ccrd_019415"/>
</dbReference>
<name>A0A103Y4C5_CYNCS</name>
<feature type="region of interest" description="Disordered" evidence="1">
    <location>
        <begin position="1"/>
        <end position="88"/>
    </location>
</feature>
<dbReference type="AlphaFoldDB" id="A0A103Y4C5"/>
<dbReference type="OMA" id="QYIAQGT"/>
<proteinExistence type="predicted"/>
<feature type="compositionally biased region" description="Basic and acidic residues" evidence="1">
    <location>
        <begin position="24"/>
        <end position="41"/>
    </location>
</feature>
<gene>
    <name evidence="2" type="ORF">Ccrd_019415</name>
</gene>
<keyword evidence="3" id="KW-1185">Reference proteome</keyword>
<evidence type="ECO:0000313" key="3">
    <source>
        <dbReference type="Proteomes" id="UP000243975"/>
    </source>
</evidence>
<dbReference type="Proteomes" id="UP000243975">
    <property type="component" value="Unassembled WGS sequence"/>
</dbReference>
<sequence length="114" mass="12437">MEGIGSRTGRPSSRYGSAPIVVLEGKKKETEKTDPDVKEVSKTNQYIAQGTSENDDNEKMSSDNVLSAKAQASEKSATEDLNKHPMDLDVGLDHDTNKVKVADWVKAAQRGFAR</sequence>
<evidence type="ECO:0000256" key="1">
    <source>
        <dbReference type="SAM" id="MobiDB-lite"/>
    </source>
</evidence>
<feature type="compositionally biased region" description="Basic and acidic residues" evidence="1">
    <location>
        <begin position="76"/>
        <end position="88"/>
    </location>
</feature>
<dbReference type="EMBL" id="LEKV01002659">
    <property type="protein sequence ID" value="KVI02292.1"/>
    <property type="molecule type" value="Genomic_DNA"/>
</dbReference>